<evidence type="ECO:0000313" key="3">
    <source>
        <dbReference type="EMBL" id="KAK1644846.1"/>
    </source>
</evidence>
<reference evidence="3" key="1">
    <citation type="submission" date="2023-07" db="EMBL/GenBank/DDBJ databases">
        <title>A chromosome-level genome assembly of Lolium multiflorum.</title>
        <authorList>
            <person name="Chen Y."/>
            <person name="Copetti D."/>
            <person name="Kolliker R."/>
            <person name="Studer B."/>
        </authorList>
    </citation>
    <scope>NUCLEOTIDE SEQUENCE</scope>
    <source>
        <strain evidence="3">02402/16</strain>
        <tissue evidence="3">Leaf</tissue>
    </source>
</reference>
<evidence type="ECO:0000313" key="4">
    <source>
        <dbReference type="Proteomes" id="UP001231189"/>
    </source>
</evidence>
<dbReference type="Proteomes" id="UP001231189">
    <property type="component" value="Unassembled WGS sequence"/>
</dbReference>
<feature type="compositionally biased region" description="Low complexity" evidence="1">
    <location>
        <begin position="71"/>
        <end position="87"/>
    </location>
</feature>
<evidence type="ECO:0000256" key="1">
    <source>
        <dbReference type="SAM" id="MobiDB-lite"/>
    </source>
</evidence>
<comment type="caution">
    <text evidence="3">The sequence shown here is derived from an EMBL/GenBank/DDBJ whole genome shotgun (WGS) entry which is preliminary data.</text>
</comment>
<dbReference type="InterPro" id="IPR002109">
    <property type="entry name" value="Glutaredoxin"/>
</dbReference>
<sequence length="332" mass="35184">MENYSLLMGDISVDEDGGGVDGGAFRALPSGGVPERDSVPDLGFAMAAALEGPPHAHPSSSSPLPAPPPSKTSCPCSTRILPPTSRRSPARRRRASSIASEDCSAVRAILRGLRAAVDERDLSMDASFAPELAALLPDIPRSDVTLPQLFVGGRHLGSAKEVRRLHESGQLACIVVPVPAPFDRCPDVRFVLCGRCSGSHEQFTLKISGVGGRFRECADCNKNGLVRCPACFPPAARFGARRERGIAGAVQPGGRSSPCSTSSTGARLDSAPRAAPPPPDPPVVEWGGRRRADVDEDERVPPSPSWAAPRAPVRRLRPERTRRLRPASRPGV</sequence>
<proteinExistence type="predicted"/>
<feature type="region of interest" description="Disordered" evidence="1">
    <location>
        <begin position="247"/>
        <end position="332"/>
    </location>
</feature>
<organism evidence="3 4">
    <name type="scientific">Lolium multiflorum</name>
    <name type="common">Italian ryegrass</name>
    <name type="synonym">Lolium perenne subsp. multiflorum</name>
    <dbReference type="NCBI Taxonomy" id="4521"/>
    <lineage>
        <taxon>Eukaryota</taxon>
        <taxon>Viridiplantae</taxon>
        <taxon>Streptophyta</taxon>
        <taxon>Embryophyta</taxon>
        <taxon>Tracheophyta</taxon>
        <taxon>Spermatophyta</taxon>
        <taxon>Magnoliopsida</taxon>
        <taxon>Liliopsida</taxon>
        <taxon>Poales</taxon>
        <taxon>Poaceae</taxon>
        <taxon>BOP clade</taxon>
        <taxon>Pooideae</taxon>
        <taxon>Poodae</taxon>
        <taxon>Poeae</taxon>
        <taxon>Poeae Chloroplast Group 2 (Poeae type)</taxon>
        <taxon>Loliodinae</taxon>
        <taxon>Loliinae</taxon>
        <taxon>Lolium</taxon>
    </lineage>
</organism>
<keyword evidence="4" id="KW-1185">Reference proteome</keyword>
<protein>
    <recommendedName>
        <fullName evidence="2">Glutaredoxin domain-containing protein</fullName>
    </recommendedName>
</protein>
<dbReference type="SUPFAM" id="SSF52833">
    <property type="entry name" value="Thioredoxin-like"/>
    <property type="match status" value="1"/>
</dbReference>
<feature type="region of interest" description="Disordered" evidence="1">
    <location>
        <begin position="1"/>
        <end position="97"/>
    </location>
</feature>
<name>A0AAD8S4N7_LOLMU</name>
<dbReference type="Pfam" id="PF23733">
    <property type="entry name" value="GRXCR1-2_C"/>
    <property type="match status" value="1"/>
</dbReference>
<dbReference type="PANTHER" id="PTHR45669:SF61">
    <property type="entry name" value="OS05G0471350 PROTEIN"/>
    <property type="match status" value="1"/>
</dbReference>
<gene>
    <name evidence="3" type="ORF">QYE76_062651</name>
</gene>
<dbReference type="PROSITE" id="PS51354">
    <property type="entry name" value="GLUTAREDOXIN_2"/>
    <property type="match status" value="1"/>
</dbReference>
<dbReference type="AlphaFoldDB" id="A0AAD8S4N7"/>
<dbReference type="Gene3D" id="3.40.30.10">
    <property type="entry name" value="Glutaredoxin"/>
    <property type="match status" value="1"/>
</dbReference>
<dbReference type="Pfam" id="PF00462">
    <property type="entry name" value="Glutaredoxin"/>
    <property type="match status" value="1"/>
</dbReference>
<evidence type="ECO:0000259" key="2">
    <source>
        <dbReference type="Pfam" id="PF00462"/>
    </source>
</evidence>
<accession>A0AAD8S4N7</accession>
<dbReference type="InterPro" id="IPR036249">
    <property type="entry name" value="Thioredoxin-like_sf"/>
</dbReference>
<dbReference type="EMBL" id="JAUUTY010000004">
    <property type="protein sequence ID" value="KAK1644846.1"/>
    <property type="molecule type" value="Genomic_DNA"/>
</dbReference>
<dbReference type="PANTHER" id="PTHR45669">
    <property type="entry name" value="GLUTAREDOXIN DOMAIN-CONTAINING CYSTEINE-RICH PROTEIN CG12206-RELATED"/>
    <property type="match status" value="1"/>
</dbReference>
<feature type="domain" description="Glutaredoxin" evidence="2">
    <location>
        <begin position="102"/>
        <end position="155"/>
    </location>
</feature>